<keyword evidence="2" id="KW-1185">Reference proteome</keyword>
<protein>
    <recommendedName>
        <fullName evidence="3">HAF repeat-containing protein</fullName>
    </recommendedName>
</protein>
<evidence type="ECO:0000313" key="1">
    <source>
        <dbReference type="EMBL" id="TYC07909.1"/>
    </source>
</evidence>
<dbReference type="AlphaFoldDB" id="A0A5D0TST4"/>
<sequence length="340" mass="34047">MPVSAGAASLSGWSVVSLGVLPGGTTSRATAVNDQGVVAGYGDVANGLSHAIRWNRDGRIVDLGTLPGGTYSYAYGINDRGDIVGYANTAGGDNRAVRWAADGSITDLGGLPGHASSYAYGINDKRDVVGSVPIRSKIYHAAKWQTGGTVSDIGTDSPLPATSAVAINNHGVVAGYTYEVSPGHYVEAVTWAAAGTTAVVLPALGGADLRSSANGINDRGEIVGYSQSGSGAPTNYPFHATLWRPGASAPTDLGTLPGGDSSVANGVNAAGVVVGASATSTPDEGDAVLWRQGKNGWRVVPLPQLGGGNSSEATAVSDGGDVVGEASTAAGQSVAVRWKK</sequence>
<reference evidence="1 2" key="1">
    <citation type="submission" date="2019-08" db="EMBL/GenBank/DDBJ databases">
        <title>Actinomadura sp. nov. CYP1-5 isolated from mountain soil.</title>
        <authorList>
            <person name="Songsumanus A."/>
            <person name="Kuncharoen N."/>
            <person name="Kudo T."/>
            <person name="Yuki M."/>
            <person name="Igarashi Y."/>
            <person name="Tanasupawat S."/>
        </authorList>
    </citation>
    <scope>NUCLEOTIDE SEQUENCE [LARGE SCALE GENOMIC DNA]</scope>
    <source>
        <strain evidence="1 2">GKU157</strain>
    </source>
</reference>
<dbReference type="OrthoDB" id="3985792at2"/>
<name>A0A5D0TST4_9ACTN</name>
<dbReference type="NCBIfam" id="TIGR02913">
    <property type="entry name" value="HAF_rpt"/>
    <property type="match status" value="3"/>
</dbReference>
<dbReference type="InterPro" id="IPR014262">
    <property type="entry name" value="HAF_rpt"/>
</dbReference>
<evidence type="ECO:0008006" key="3">
    <source>
        <dbReference type="Google" id="ProtNLM"/>
    </source>
</evidence>
<gene>
    <name evidence="1" type="ORF">FXF65_40990</name>
</gene>
<proteinExistence type="predicted"/>
<organism evidence="1 2">
    <name type="scientific">Actinomadura syzygii</name>
    <dbReference type="NCBI Taxonomy" id="1427538"/>
    <lineage>
        <taxon>Bacteria</taxon>
        <taxon>Bacillati</taxon>
        <taxon>Actinomycetota</taxon>
        <taxon>Actinomycetes</taxon>
        <taxon>Streptosporangiales</taxon>
        <taxon>Thermomonosporaceae</taxon>
        <taxon>Actinomadura</taxon>
    </lineage>
</organism>
<comment type="caution">
    <text evidence="1">The sequence shown here is derived from an EMBL/GenBank/DDBJ whole genome shotgun (WGS) entry which is preliminary data.</text>
</comment>
<accession>A0A5D0TST4</accession>
<dbReference type="EMBL" id="VSFF01000019">
    <property type="protein sequence ID" value="TYC07909.1"/>
    <property type="molecule type" value="Genomic_DNA"/>
</dbReference>
<evidence type="ECO:0000313" key="2">
    <source>
        <dbReference type="Proteomes" id="UP000322634"/>
    </source>
</evidence>
<dbReference type="Proteomes" id="UP000322634">
    <property type="component" value="Unassembled WGS sequence"/>
</dbReference>